<evidence type="ECO:0000259" key="5">
    <source>
        <dbReference type="Pfam" id="PF00389"/>
    </source>
</evidence>
<feature type="domain" description="D-isomer specific 2-hydroxyacid dehydrogenase catalytic" evidence="5">
    <location>
        <begin position="15"/>
        <end position="323"/>
    </location>
</feature>
<dbReference type="AlphaFoldDB" id="A0A2A9NM92"/>
<evidence type="ECO:0000259" key="6">
    <source>
        <dbReference type="Pfam" id="PF02826"/>
    </source>
</evidence>
<protein>
    <recommendedName>
        <fullName evidence="9">D-isomer specific 2-hydroxyacid dehydrogenase NAD-binding domain-containing protein</fullName>
    </recommendedName>
</protein>
<dbReference type="GO" id="GO:0016618">
    <property type="term" value="F:hydroxypyruvate reductase [NAD(P)H] activity"/>
    <property type="evidence" value="ECO:0007669"/>
    <property type="project" value="TreeGrafter"/>
</dbReference>
<evidence type="ECO:0000313" key="7">
    <source>
        <dbReference type="EMBL" id="PFH52105.1"/>
    </source>
</evidence>
<dbReference type="PROSITE" id="PS00671">
    <property type="entry name" value="D_2_HYDROXYACID_DH_3"/>
    <property type="match status" value="1"/>
</dbReference>
<evidence type="ECO:0000313" key="8">
    <source>
        <dbReference type="Proteomes" id="UP000242287"/>
    </source>
</evidence>
<dbReference type="PROSITE" id="PS00670">
    <property type="entry name" value="D_2_HYDROXYACID_DH_2"/>
    <property type="match status" value="1"/>
</dbReference>
<dbReference type="Pfam" id="PF00389">
    <property type="entry name" value="2-Hacid_dh"/>
    <property type="match status" value="1"/>
</dbReference>
<organism evidence="7 8">
    <name type="scientific">Amanita thiersii Skay4041</name>
    <dbReference type="NCBI Taxonomy" id="703135"/>
    <lineage>
        <taxon>Eukaryota</taxon>
        <taxon>Fungi</taxon>
        <taxon>Dikarya</taxon>
        <taxon>Basidiomycota</taxon>
        <taxon>Agaricomycotina</taxon>
        <taxon>Agaricomycetes</taxon>
        <taxon>Agaricomycetidae</taxon>
        <taxon>Agaricales</taxon>
        <taxon>Pluteineae</taxon>
        <taxon>Amanitaceae</taxon>
        <taxon>Amanita</taxon>
    </lineage>
</organism>
<reference evidence="7 8" key="1">
    <citation type="submission" date="2014-02" db="EMBL/GenBank/DDBJ databases">
        <title>Transposable element dynamics among asymbiotic and ectomycorrhizal Amanita fungi.</title>
        <authorList>
            <consortium name="DOE Joint Genome Institute"/>
            <person name="Hess J."/>
            <person name="Skrede I."/>
            <person name="Wolfe B."/>
            <person name="LaButti K."/>
            <person name="Ohm R.A."/>
            <person name="Grigoriev I.V."/>
            <person name="Pringle A."/>
        </authorList>
    </citation>
    <scope>NUCLEOTIDE SEQUENCE [LARGE SCALE GENOMIC DNA]</scope>
    <source>
        <strain evidence="7 8">SKay4041</strain>
    </source>
</reference>
<evidence type="ECO:0008006" key="9">
    <source>
        <dbReference type="Google" id="ProtNLM"/>
    </source>
</evidence>
<dbReference type="SUPFAM" id="SSF51735">
    <property type="entry name" value="NAD(P)-binding Rossmann-fold domains"/>
    <property type="match status" value="1"/>
</dbReference>
<accession>A0A2A9NM92</accession>
<evidence type="ECO:0000256" key="3">
    <source>
        <dbReference type="ARBA" id="ARBA00023027"/>
    </source>
</evidence>
<dbReference type="GO" id="GO:0051287">
    <property type="term" value="F:NAD binding"/>
    <property type="evidence" value="ECO:0007669"/>
    <property type="project" value="InterPro"/>
</dbReference>
<keyword evidence="8" id="KW-1185">Reference proteome</keyword>
<dbReference type="InterPro" id="IPR006140">
    <property type="entry name" value="D-isomer_DH_NAD-bd"/>
</dbReference>
<feature type="domain" description="D-isomer specific 2-hydroxyacid dehydrogenase NAD-binding" evidence="6">
    <location>
        <begin position="124"/>
        <end position="298"/>
    </location>
</feature>
<sequence>MAPRILICATIVWAQEDVQKLLGGISEIMYMDSPDRASFLEACRPGGRYDGVVGIYRENESAREIGTFDKELINGLPLSVKWIAHNGAGYDPVDVHACIKRGKRIYLSNTPGAVDDATATTALYLLLSTMRQYSLAERSLRQLEWKPAGINESAHDLTHKTLAILGLGGIGSRLAELARAFPMRIIYHSRKPAASAPRYCEYFTNVEEMLKQADVLSVHVPLRKDTEGLVSDKWIRTLRRGAIIINTARGKVIDEEAMIKALEDGHLGSVGLDVYPNEPNVNPRLMEFPNVTLLPHMGTENQDTQRIMEVRALTNLRDFLLTGMGKDLVIEYKGQQAKVRQLQFL</sequence>
<dbReference type="InterPro" id="IPR029752">
    <property type="entry name" value="D-isomer_DH_CS1"/>
</dbReference>
<dbReference type="Gene3D" id="3.40.50.720">
    <property type="entry name" value="NAD(P)-binding Rossmann-like Domain"/>
    <property type="match status" value="2"/>
</dbReference>
<dbReference type="Pfam" id="PF02826">
    <property type="entry name" value="2-Hacid_dh_C"/>
    <property type="match status" value="1"/>
</dbReference>
<dbReference type="CDD" id="cd12168">
    <property type="entry name" value="Mand_dh_like"/>
    <property type="match status" value="1"/>
</dbReference>
<comment type="similarity">
    <text evidence="1 4">Belongs to the D-isomer specific 2-hydroxyacid dehydrogenase family.</text>
</comment>
<evidence type="ECO:0000256" key="1">
    <source>
        <dbReference type="ARBA" id="ARBA00005854"/>
    </source>
</evidence>
<dbReference type="EMBL" id="KZ301981">
    <property type="protein sequence ID" value="PFH52105.1"/>
    <property type="molecule type" value="Genomic_DNA"/>
</dbReference>
<dbReference type="InterPro" id="IPR006139">
    <property type="entry name" value="D-isomer_2_OHA_DH_cat_dom"/>
</dbReference>
<dbReference type="PANTHER" id="PTHR10996">
    <property type="entry name" value="2-HYDROXYACID DEHYDROGENASE-RELATED"/>
    <property type="match status" value="1"/>
</dbReference>
<dbReference type="PROSITE" id="PS00065">
    <property type="entry name" value="D_2_HYDROXYACID_DH_1"/>
    <property type="match status" value="1"/>
</dbReference>
<dbReference type="InterPro" id="IPR036291">
    <property type="entry name" value="NAD(P)-bd_dom_sf"/>
</dbReference>
<dbReference type="FunFam" id="3.40.50.720:FF:000203">
    <property type="entry name" value="D-3-phosphoglycerate dehydrogenase (SerA)"/>
    <property type="match status" value="1"/>
</dbReference>
<dbReference type="InterPro" id="IPR029753">
    <property type="entry name" value="D-isomer_DH_CS"/>
</dbReference>
<dbReference type="SUPFAM" id="SSF52283">
    <property type="entry name" value="Formate/glycerate dehydrogenase catalytic domain-like"/>
    <property type="match status" value="1"/>
</dbReference>
<gene>
    <name evidence="7" type="ORF">AMATHDRAFT_140678</name>
</gene>
<proteinExistence type="inferred from homology"/>
<keyword evidence="2 4" id="KW-0560">Oxidoreductase</keyword>
<dbReference type="InterPro" id="IPR050223">
    <property type="entry name" value="D-isomer_2-hydroxyacid_DH"/>
</dbReference>
<dbReference type="PANTHER" id="PTHR10996:SF257">
    <property type="entry name" value="GLYOXYLATE REDUCTASE 1"/>
    <property type="match status" value="1"/>
</dbReference>
<dbReference type="GO" id="GO:0030267">
    <property type="term" value="F:glyoxylate reductase (NADPH) activity"/>
    <property type="evidence" value="ECO:0007669"/>
    <property type="project" value="TreeGrafter"/>
</dbReference>
<dbReference type="OrthoDB" id="9991913at2759"/>
<dbReference type="STRING" id="703135.A0A2A9NM92"/>
<keyword evidence="3" id="KW-0520">NAD</keyword>
<dbReference type="Proteomes" id="UP000242287">
    <property type="component" value="Unassembled WGS sequence"/>
</dbReference>
<dbReference type="GO" id="GO:0005829">
    <property type="term" value="C:cytosol"/>
    <property type="evidence" value="ECO:0007669"/>
    <property type="project" value="TreeGrafter"/>
</dbReference>
<evidence type="ECO:0000256" key="4">
    <source>
        <dbReference type="RuleBase" id="RU003719"/>
    </source>
</evidence>
<evidence type="ECO:0000256" key="2">
    <source>
        <dbReference type="ARBA" id="ARBA00023002"/>
    </source>
</evidence>
<name>A0A2A9NM92_9AGAR</name>